<comment type="caution">
    <text evidence="2">The sequence shown here is derived from an EMBL/GenBank/DDBJ whole genome shotgun (WGS) entry which is preliminary data.</text>
</comment>
<evidence type="ECO:0000313" key="2">
    <source>
        <dbReference type="EMBL" id="MFC4387884.1"/>
    </source>
</evidence>
<feature type="transmembrane region" description="Helical" evidence="1">
    <location>
        <begin position="6"/>
        <end position="25"/>
    </location>
</feature>
<keyword evidence="1" id="KW-0472">Membrane</keyword>
<dbReference type="Proteomes" id="UP001595880">
    <property type="component" value="Unassembled WGS sequence"/>
</dbReference>
<dbReference type="EMBL" id="JBHSDV010000002">
    <property type="protein sequence ID" value="MFC4387884.1"/>
    <property type="molecule type" value="Genomic_DNA"/>
</dbReference>
<evidence type="ECO:0000256" key="1">
    <source>
        <dbReference type="SAM" id="Phobius"/>
    </source>
</evidence>
<proteinExistence type="predicted"/>
<dbReference type="RefSeq" id="WP_390198523.1">
    <property type="nucleotide sequence ID" value="NZ_JBHSDV010000002.1"/>
</dbReference>
<accession>A0ABV8VTR6</accession>
<keyword evidence="1" id="KW-1133">Transmembrane helix</keyword>
<reference evidence="3" key="1">
    <citation type="journal article" date="2019" name="Int. J. Syst. Evol. Microbiol.">
        <title>The Global Catalogue of Microorganisms (GCM) 10K type strain sequencing project: providing services to taxonomists for standard genome sequencing and annotation.</title>
        <authorList>
            <consortium name="The Broad Institute Genomics Platform"/>
            <consortium name="The Broad Institute Genome Sequencing Center for Infectious Disease"/>
            <person name="Wu L."/>
            <person name="Ma J."/>
        </authorList>
    </citation>
    <scope>NUCLEOTIDE SEQUENCE [LARGE SCALE GENOMIC DNA]</scope>
    <source>
        <strain evidence="3">KACC 14058</strain>
    </source>
</reference>
<organism evidence="2 3">
    <name type="scientific">Gracilibacillus marinus</name>
    <dbReference type="NCBI Taxonomy" id="630535"/>
    <lineage>
        <taxon>Bacteria</taxon>
        <taxon>Bacillati</taxon>
        <taxon>Bacillota</taxon>
        <taxon>Bacilli</taxon>
        <taxon>Bacillales</taxon>
        <taxon>Bacillaceae</taxon>
        <taxon>Gracilibacillus</taxon>
    </lineage>
</organism>
<protein>
    <submittedName>
        <fullName evidence="2">Uncharacterized protein</fullName>
    </submittedName>
</protein>
<keyword evidence="3" id="KW-1185">Reference proteome</keyword>
<sequence length="189" mass="21934">MAKKKWRYFIVFFFILLVVIVSIRIKVINEDREYYKAYRVDVEAGDTVMIGSLEFQFGEASEPQIALDPVYEGKKAANYTLPINITRKNDQSLEADSKFAIYEHYEGYHNLVNIQENITTEAMQNVFDALNQFQVGESTELVITTNLLLGNFYYYYDNYQIDKPAYIVVVGGRSEKGTPIYYYELEGDV</sequence>
<gene>
    <name evidence="2" type="ORF">ACFOZ1_08675</name>
</gene>
<evidence type="ECO:0000313" key="3">
    <source>
        <dbReference type="Proteomes" id="UP001595880"/>
    </source>
</evidence>
<keyword evidence="1" id="KW-0812">Transmembrane</keyword>
<name>A0ABV8VTR6_9BACI</name>